<accession>A0AAI8ZVB3</accession>
<organism evidence="1 2">
    <name type="scientific">Yersinia frederiksenii</name>
    <dbReference type="NCBI Taxonomy" id="29484"/>
    <lineage>
        <taxon>Bacteria</taxon>
        <taxon>Pseudomonadati</taxon>
        <taxon>Pseudomonadota</taxon>
        <taxon>Gammaproteobacteria</taxon>
        <taxon>Enterobacterales</taxon>
        <taxon>Yersiniaceae</taxon>
        <taxon>Yersinia</taxon>
    </lineage>
</organism>
<dbReference type="Proteomes" id="UP000046784">
    <property type="component" value="Unassembled WGS sequence"/>
</dbReference>
<comment type="caution">
    <text evidence="1">The sequence shown here is derived from an EMBL/GenBank/DDBJ whole genome shotgun (WGS) entry which is preliminary data.</text>
</comment>
<dbReference type="AlphaFoldDB" id="A0AAI8ZVB3"/>
<protein>
    <submittedName>
        <fullName evidence="1">Yersinia protein of uncharacterized function (DUF3831)</fullName>
    </submittedName>
</protein>
<gene>
    <name evidence="1" type="ORF">ERS008524_04328</name>
</gene>
<dbReference type="AntiFam" id="ANF00052">
    <property type="entry name" value="Translation of DNA tandem repeat"/>
</dbReference>
<evidence type="ECO:0000313" key="1">
    <source>
        <dbReference type="EMBL" id="CFR15506.1"/>
    </source>
</evidence>
<dbReference type="EMBL" id="CGCB01000053">
    <property type="protein sequence ID" value="CFR15506.1"/>
    <property type="molecule type" value="Genomic_DNA"/>
</dbReference>
<proteinExistence type="predicted"/>
<name>A0AAI8ZVB3_YERFR</name>
<sequence>MMEINRLLTNIDDAIWNGEGKQKSKASAPRMARPEPSGMISRRLYDLFVLTAIEQLSAISD</sequence>
<reference evidence="1 2" key="1">
    <citation type="submission" date="2015-03" db="EMBL/GenBank/DDBJ databases">
        <authorList>
            <consortium name="Pathogen Informatics"/>
            <person name="Murphy D."/>
        </authorList>
    </citation>
    <scope>NUCLEOTIDE SEQUENCE [LARGE SCALE GENOMIC DNA]</scope>
    <source>
        <strain evidence="1 2">3400/83</strain>
    </source>
</reference>
<evidence type="ECO:0000313" key="2">
    <source>
        <dbReference type="Proteomes" id="UP000046784"/>
    </source>
</evidence>